<dbReference type="Proteomes" id="UP001162834">
    <property type="component" value="Chromosome"/>
</dbReference>
<accession>A0A9E6XSY7</accession>
<evidence type="ECO:0000313" key="2">
    <source>
        <dbReference type="EMBL" id="UGS34037.1"/>
    </source>
</evidence>
<dbReference type="KEGG" id="sbae:DSM104329_00408"/>
<dbReference type="Pfam" id="PF13469">
    <property type="entry name" value="Sulfotransfer_3"/>
    <property type="match status" value="1"/>
</dbReference>
<evidence type="ECO:0008006" key="4">
    <source>
        <dbReference type="Google" id="ProtNLM"/>
    </source>
</evidence>
<gene>
    <name evidence="2" type="ORF">DSM104329_00408</name>
</gene>
<dbReference type="GO" id="GO:0008476">
    <property type="term" value="F:protein-tyrosine sulfotransferase activity"/>
    <property type="evidence" value="ECO:0007669"/>
    <property type="project" value="InterPro"/>
</dbReference>
<dbReference type="PANTHER" id="PTHR12788:SF8">
    <property type="entry name" value="PROTEIN-TYROSINE SULFOTRANSFERASE"/>
    <property type="match status" value="1"/>
</dbReference>
<evidence type="ECO:0000256" key="1">
    <source>
        <dbReference type="ARBA" id="ARBA00022679"/>
    </source>
</evidence>
<dbReference type="EMBL" id="CP087164">
    <property type="protein sequence ID" value="UGS34037.1"/>
    <property type="molecule type" value="Genomic_DNA"/>
</dbReference>
<dbReference type="AlphaFoldDB" id="A0A9E6XSY7"/>
<dbReference type="SUPFAM" id="SSF52540">
    <property type="entry name" value="P-loop containing nucleoside triphosphate hydrolases"/>
    <property type="match status" value="1"/>
</dbReference>
<dbReference type="Gene3D" id="3.40.50.300">
    <property type="entry name" value="P-loop containing nucleotide triphosphate hydrolases"/>
    <property type="match status" value="1"/>
</dbReference>
<protein>
    <recommendedName>
        <fullName evidence="4">Sulfotransferase</fullName>
    </recommendedName>
</protein>
<proteinExistence type="predicted"/>
<organism evidence="2 3">
    <name type="scientific">Capillimicrobium parvum</name>
    <dbReference type="NCBI Taxonomy" id="2884022"/>
    <lineage>
        <taxon>Bacteria</taxon>
        <taxon>Bacillati</taxon>
        <taxon>Actinomycetota</taxon>
        <taxon>Thermoleophilia</taxon>
        <taxon>Solirubrobacterales</taxon>
        <taxon>Capillimicrobiaceae</taxon>
        <taxon>Capillimicrobium</taxon>
    </lineage>
</organism>
<name>A0A9E6XSY7_9ACTN</name>
<sequence length="259" mass="29285">MYEDVESVCLFIGYTRSGHSLVGTILDAHPEAVIAHERQMFKVGRGENLGASVAYTDRDKMFQALVATSEKHGARGRRGYRRSEPNKLIEGAANGTFTTLRVIGSKRGQETPMAWNANPQVFDQLSELAQAQVRLLHVYRNPWDNISSMTRAVTPERAVRKYFKRAEVIKRFKEESATPLHDVALEDLTANPRDEIRRLAAFYELEAADEWVEACAAVVDPEAQASRHEREWTDEEIAEVVEAKAEIPWLARFPDSPTE</sequence>
<dbReference type="InterPro" id="IPR026634">
    <property type="entry name" value="TPST-like"/>
</dbReference>
<dbReference type="RefSeq" id="WP_259313727.1">
    <property type="nucleotide sequence ID" value="NZ_CP087164.1"/>
</dbReference>
<dbReference type="PANTHER" id="PTHR12788">
    <property type="entry name" value="PROTEIN-TYROSINE SULFOTRANSFERASE 2"/>
    <property type="match status" value="1"/>
</dbReference>
<keyword evidence="3" id="KW-1185">Reference proteome</keyword>
<dbReference type="InterPro" id="IPR027417">
    <property type="entry name" value="P-loop_NTPase"/>
</dbReference>
<reference evidence="2" key="1">
    <citation type="journal article" date="2022" name="Int. J. Syst. Evol. Microbiol.">
        <title>Pseudomonas aegrilactucae sp. nov. and Pseudomonas morbosilactucae sp. nov., pathogens causing bacterial rot of lettuce in Japan.</title>
        <authorList>
            <person name="Sawada H."/>
            <person name="Fujikawa T."/>
            <person name="Satou M."/>
        </authorList>
    </citation>
    <scope>NUCLEOTIDE SEQUENCE</scope>
    <source>
        <strain evidence="2">0166_1</strain>
    </source>
</reference>
<keyword evidence="1" id="KW-0808">Transferase</keyword>
<evidence type="ECO:0000313" key="3">
    <source>
        <dbReference type="Proteomes" id="UP001162834"/>
    </source>
</evidence>